<dbReference type="PATRIC" id="fig|1604004.4.peg.1186"/>
<feature type="region of interest" description="Disordered" evidence="1">
    <location>
        <begin position="1"/>
        <end position="21"/>
    </location>
</feature>
<accession>A0A0F7PA00</accession>
<dbReference type="NCBIfam" id="TIGR00481">
    <property type="entry name" value="YbhB/YbcL family Raf kinase inhibitor-like protein"/>
    <property type="match status" value="1"/>
</dbReference>
<evidence type="ECO:0000256" key="1">
    <source>
        <dbReference type="SAM" id="MobiDB-lite"/>
    </source>
</evidence>
<organism evidence="2 5">
    <name type="scientific">Halanaeroarchaeum sulfurireducens</name>
    <dbReference type="NCBI Taxonomy" id="1604004"/>
    <lineage>
        <taxon>Archaea</taxon>
        <taxon>Methanobacteriati</taxon>
        <taxon>Methanobacteriota</taxon>
        <taxon>Stenosarchaea group</taxon>
        <taxon>Halobacteria</taxon>
        <taxon>Halobacteriales</taxon>
        <taxon>Halobacteriaceae</taxon>
        <taxon>Halanaeroarchaeum</taxon>
    </lineage>
</organism>
<dbReference type="KEGG" id="hsf:HLASA_1113"/>
<dbReference type="Pfam" id="PF01161">
    <property type="entry name" value="PBP"/>
    <property type="match status" value="1"/>
</dbReference>
<dbReference type="CDD" id="cd00865">
    <property type="entry name" value="PEBP_bact_arch"/>
    <property type="match status" value="1"/>
</dbReference>
<dbReference type="STRING" id="1604004.HLASA_1113"/>
<dbReference type="AlphaFoldDB" id="A0A0F7PA00"/>
<dbReference type="EMBL" id="CP011564">
    <property type="protein sequence ID" value="ALG82008.1"/>
    <property type="molecule type" value="Genomic_DNA"/>
</dbReference>
<protein>
    <submittedName>
        <fullName evidence="2">Phosphatidylethanolamine-binding protein</fullName>
    </submittedName>
</protein>
<keyword evidence="5" id="KW-1185">Reference proteome</keyword>
<evidence type="ECO:0000313" key="2">
    <source>
        <dbReference type="EMBL" id="AKH97612.1"/>
    </source>
</evidence>
<evidence type="ECO:0000313" key="5">
    <source>
        <dbReference type="Proteomes" id="UP000069906"/>
    </source>
</evidence>
<reference evidence="4" key="2">
    <citation type="submission" date="2015-05" db="EMBL/GenBank/DDBJ databases">
        <title>Complete genome sequence of Halanaeroarchaeum sulfurireducens type strain M27-SA2, a sulfate-reducer haloarchaeon from marine anoxic lake Medee.</title>
        <authorList>
            <person name="Messina E."/>
            <person name="Kublanov I.V."/>
            <person name="Toshchakov S."/>
            <person name="Arcadi E."/>
            <person name="La Spada G."/>
            <person name="La Cono V."/>
            <person name="Yakimov M.M."/>
        </authorList>
    </citation>
    <scope>NUCLEOTIDE SEQUENCE [LARGE SCALE GENOMIC DNA]</scope>
    <source>
        <strain evidence="4">M27-SA2</strain>
    </source>
</reference>
<sequence length="156" mass="16907">MTLSSPDFSDGERMPDWVGYANDNDNPELEISGVPDEAESLVLVVDDPDAQPVAGHTWDHWYAWDIDPDIGTIPRNWDGGSATEGHNDFIEYGYGGPSPPEGSHGYRFKLVAIDAELGVPAETRKTRVGSAIAMNAEVLASTQIVGDYHAEQGTTF</sequence>
<reference evidence="2 5" key="1">
    <citation type="journal article" date="2015" name="ISME J.">
        <title>Elemental sulfur and acetate can support life of a novel strictly anaerobic haloarchaeon.</title>
        <authorList>
            <person name="Sorokin D.Y."/>
            <person name="Kublanov I.V."/>
            <person name="Gavrilov S.N."/>
            <person name="Rojo D."/>
            <person name="Roman P."/>
            <person name="Golyshin P.N."/>
            <person name="Slepak V.Z."/>
            <person name="Smedile F."/>
            <person name="Ferrer M."/>
            <person name="Messina E."/>
            <person name="La Cono V."/>
            <person name="Yakimov M.M."/>
        </authorList>
    </citation>
    <scope>NUCLEOTIDE SEQUENCE [LARGE SCALE GENOMIC DNA]</scope>
    <source>
        <strain evidence="2 5">HSR2</strain>
    </source>
</reference>
<dbReference type="InterPro" id="IPR005247">
    <property type="entry name" value="YbhB_YbcL/LppC-like"/>
</dbReference>
<dbReference type="Proteomes" id="UP000069906">
    <property type="component" value="Chromosome"/>
</dbReference>
<dbReference type="InterPro" id="IPR008914">
    <property type="entry name" value="PEBP"/>
</dbReference>
<name>A0A0F7PA00_9EURY</name>
<dbReference type="KEGG" id="hsu:HLASF_1124"/>
<evidence type="ECO:0000313" key="4">
    <source>
        <dbReference type="Proteomes" id="UP000060390"/>
    </source>
</evidence>
<gene>
    <name evidence="3" type="ORF">HLASA_1113</name>
    <name evidence="2" type="ORF">HLASF_1124</name>
</gene>
<dbReference type="HOGENOM" id="CLU_083918_3_2_2"/>
<dbReference type="Proteomes" id="UP000060390">
    <property type="component" value="Chromosome"/>
</dbReference>
<evidence type="ECO:0000313" key="3">
    <source>
        <dbReference type="EMBL" id="ALG82008.1"/>
    </source>
</evidence>
<dbReference type="InterPro" id="IPR036610">
    <property type="entry name" value="PEBP-like_sf"/>
</dbReference>
<dbReference type="Gene3D" id="3.90.280.10">
    <property type="entry name" value="PEBP-like"/>
    <property type="match status" value="1"/>
</dbReference>
<proteinExistence type="predicted"/>
<dbReference type="EMBL" id="CP008874">
    <property type="protein sequence ID" value="AKH97612.1"/>
    <property type="molecule type" value="Genomic_DNA"/>
</dbReference>
<dbReference type="PANTHER" id="PTHR30289:SF1">
    <property type="entry name" value="PEBP (PHOSPHATIDYLETHANOLAMINE-BINDING PROTEIN) FAMILY PROTEIN"/>
    <property type="match status" value="1"/>
</dbReference>
<reference evidence="3 4" key="3">
    <citation type="journal article" date="2016" name="Stand. Genomic Sci.">
        <title>Complete genome sequence of 'Halanaeroarchaeum sulfurireducens' M27-SA2, a sulfur-reducing and acetate-oxidizing haloarchaeon from the deep-sea hypersaline anoxic lake Medee.</title>
        <authorList>
            <person name="Messina E."/>
            <person name="Sorokin D.Y."/>
            <person name="Kublanov I.V."/>
            <person name="Toshchakov S."/>
            <person name="Lopatina A."/>
            <person name="Arcadi E."/>
            <person name="Smedile F."/>
            <person name="La Spada G."/>
            <person name="La Cono V."/>
            <person name="Yakimov M.M."/>
        </authorList>
    </citation>
    <scope>NUCLEOTIDE SEQUENCE [LARGE SCALE GENOMIC DNA]</scope>
    <source>
        <strain evidence="3 4">M27-SA2</strain>
    </source>
</reference>
<dbReference type="SUPFAM" id="SSF49777">
    <property type="entry name" value="PEBP-like"/>
    <property type="match status" value="1"/>
</dbReference>
<dbReference type="PANTHER" id="PTHR30289">
    <property type="entry name" value="UNCHARACTERIZED PROTEIN YBCL-RELATED"/>
    <property type="match status" value="1"/>
</dbReference>